<feature type="domain" description="Cyclin-like" evidence="5">
    <location>
        <begin position="69"/>
        <end position="153"/>
    </location>
</feature>
<dbReference type="SUPFAM" id="SSF47954">
    <property type="entry name" value="Cyclin-like"/>
    <property type="match status" value="1"/>
</dbReference>
<dbReference type="InterPro" id="IPR013763">
    <property type="entry name" value="Cyclin-like_dom"/>
</dbReference>
<reference evidence="6" key="1">
    <citation type="submission" date="2020-11" db="EMBL/GenBank/DDBJ databases">
        <authorList>
            <person name="Tran Van P."/>
        </authorList>
    </citation>
    <scope>NUCLEOTIDE SEQUENCE</scope>
</reference>
<dbReference type="FunFam" id="1.10.472.10:FF:000003">
    <property type="entry name" value="G1/S-specific cyclin-D2"/>
    <property type="match status" value="1"/>
</dbReference>
<dbReference type="SMART" id="SM00385">
    <property type="entry name" value="CYCLIN"/>
    <property type="match status" value="1"/>
</dbReference>
<feature type="non-terminal residue" evidence="6">
    <location>
        <position position="206"/>
    </location>
</feature>
<dbReference type="InterPro" id="IPR048258">
    <property type="entry name" value="Cyclins_cyclin-box"/>
</dbReference>
<dbReference type="Gene3D" id="1.10.472.10">
    <property type="entry name" value="Cyclin-like"/>
    <property type="match status" value="1"/>
</dbReference>
<sequence>MALSAYELLCCEARAESGLLHAHEDLIMLDDDRVLQNLLVTEENYIPPCSYFKCIQRDIKPHMRRIVADWMLEVCEEQACSEEVFVLAMNILDRFLCLVEIQKSQLQLLGAVCLFLASKLKETRPLSARALVIYTANSITLNQLLDWEILVLARLKWDLNAITAHDFVDYMVRKLPSSDAPDTPMVKRHARIFINLCATEEFLGAA</sequence>
<dbReference type="InterPro" id="IPR006671">
    <property type="entry name" value="Cyclin_N"/>
</dbReference>
<dbReference type="GO" id="GO:0000278">
    <property type="term" value="P:mitotic cell cycle"/>
    <property type="evidence" value="ECO:0007669"/>
    <property type="project" value="UniProtKB-ARBA"/>
</dbReference>
<dbReference type="PANTHER" id="PTHR10177">
    <property type="entry name" value="CYCLINS"/>
    <property type="match status" value="1"/>
</dbReference>
<keyword evidence="3" id="KW-0131">Cell cycle</keyword>
<evidence type="ECO:0000256" key="4">
    <source>
        <dbReference type="RuleBase" id="RU000383"/>
    </source>
</evidence>
<organism evidence="6">
    <name type="scientific">Darwinula stevensoni</name>
    <dbReference type="NCBI Taxonomy" id="69355"/>
    <lineage>
        <taxon>Eukaryota</taxon>
        <taxon>Metazoa</taxon>
        <taxon>Ecdysozoa</taxon>
        <taxon>Arthropoda</taxon>
        <taxon>Crustacea</taxon>
        <taxon>Oligostraca</taxon>
        <taxon>Ostracoda</taxon>
        <taxon>Podocopa</taxon>
        <taxon>Podocopida</taxon>
        <taxon>Darwinulocopina</taxon>
        <taxon>Darwinuloidea</taxon>
        <taxon>Darwinulidae</taxon>
        <taxon>Darwinula</taxon>
    </lineage>
</organism>
<evidence type="ECO:0000256" key="3">
    <source>
        <dbReference type="ARBA" id="ARBA00023306"/>
    </source>
</evidence>
<dbReference type="CDD" id="cd20515">
    <property type="entry name" value="CYCLIN_CCND_rpt1"/>
    <property type="match status" value="1"/>
</dbReference>
<evidence type="ECO:0000313" key="7">
    <source>
        <dbReference type="Proteomes" id="UP000677054"/>
    </source>
</evidence>
<evidence type="ECO:0000256" key="2">
    <source>
        <dbReference type="ARBA" id="ARBA00023127"/>
    </source>
</evidence>
<dbReference type="GO" id="GO:0051301">
    <property type="term" value="P:cell division"/>
    <property type="evidence" value="ECO:0007669"/>
    <property type="project" value="UniProtKB-KW"/>
</dbReference>
<dbReference type="InterPro" id="IPR039361">
    <property type="entry name" value="Cyclin"/>
</dbReference>
<dbReference type="OrthoDB" id="306099at2759"/>
<comment type="similarity">
    <text evidence="4">Belongs to the cyclin family.</text>
</comment>
<protein>
    <recommendedName>
        <fullName evidence="5">Cyclin-like domain-containing protein</fullName>
    </recommendedName>
</protein>
<name>A0A7R9FRE7_9CRUS</name>
<dbReference type="Proteomes" id="UP000677054">
    <property type="component" value="Unassembled WGS sequence"/>
</dbReference>
<dbReference type="Pfam" id="PF00134">
    <property type="entry name" value="Cyclin_N"/>
    <property type="match status" value="1"/>
</dbReference>
<dbReference type="AlphaFoldDB" id="A0A7R9FRE7"/>
<dbReference type="EMBL" id="LR903463">
    <property type="protein sequence ID" value="CAD7251927.1"/>
    <property type="molecule type" value="Genomic_DNA"/>
</dbReference>
<keyword evidence="7" id="KW-1185">Reference proteome</keyword>
<dbReference type="PROSITE" id="PS00292">
    <property type="entry name" value="CYCLINS"/>
    <property type="match status" value="1"/>
</dbReference>
<evidence type="ECO:0000259" key="5">
    <source>
        <dbReference type="SMART" id="SM00385"/>
    </source>
</evidence>
<dbReference type="InterPro" id="IPR036915">
    <property type="entry name" value="Cyclin-like_sf"/>
</dbReference>
<gene>
    <name evidence="6" type="ORF">DSTB1V02_LOCUS11688</name>
</gene>
<accession>A0A7R9FRE7</accession>
<dbReference type="EMBL" id="CAJPEV010003946">
    <property type="protein sequence ID" value="CAG0900859.1"/>
    <property type="molecule type" value="Genomic_DNA"/>
</dbReference>
<keyword evidence="1" id="KW-0132">Cell division</keyword>
<keyword evidence="2 4" id="KW-0195">Cyclin</keyword>
<evidence type="ECO:0000256" key="1">
    <source>
        <dbReference type="ARBA" id="ARBA00022618"/>
    </source>
</evidence>
<proteinExistence type="inferred from homology"/>
<evidence type="ECO:0000313" key="6">
    <source>
        <dbReference type="EMBL" id="CAD7251927.1"/>
    </source>
</evidence>